<feature type="signal peptide" evidence="1">
    <location>
        <begin position="1"/>
        <end position="22"/>
    </location>
</feature>
<proteinExistence type="predicted"/>
<evidence type="ECO:0000313" key="3">
    <source>
        <dbReference type="Proteomes" id="UP000199455"/>
    </source>
</evidence>
<protein>
    <submittedName>
        <fullName evidence="2">Type I phosphodiesterase / nucleotide pyrophosphatase</fullName>
    </submittedName>
</protein>
<dbReference type="AlphaFoldDB" id="A0A1G6VH65"/>
<dbReference type="Proteomes" id="UP000199455">
    <property type="component" value="Unassembled WGS sequence"/>
</dbReference>
<dbReference type="PANTHER" id="PTHR10151">
    <property type="entry name" value="ECTONUCLEOTIDE PYROPHOSPHATASE/PHOSPHODIESTERASE"/>
    <property type="match status" value="1"/>
</dbReference>
<name>A0A1G6VH65_9SPHI</name>
<dbReference type="InterPro" id="IPR002591">
    <property type="entry name" value="Phosphodiest/P_Trfase"/>
</dbReference>
<gene>
    <name evidence="2" type="ORF">SAMN04488024_106116</name>
</gene>
<feature type="chain" id="PRO_5011489162" evidence="1">
    <location>
        <begin position="23"/>
        <end position="303"/>
    </location>
</feature>
<keyword evidence="3" id="KW-1185">Reference proteome</keyword>
<dbReference type="Pfam" id="PF01663">
    <property type="entry name" value="Phosphodiest"/>
    <property type="match status" value="1"/>
</dbReference>
<dbReference type="PANTHER" id="PTHR10151:SF120">
    <property type="entry name" value="BIS(5'-ADENOSYL)-TRIPHOSPHATASE"/>
    <property type="match status" value="1"/>
</dbReference>
<dbReference type="STRING" id="390242.SAMN04488024_106116"/>
<evidence type="ECO:0000313" key="2">
    <source>
        <dbReference type="EMBL" id="SDD52275.1"/>
    </source>
</evidence>
<dbReference type="CDD" id="cd16018">
    <property type="entry name" value="Enpp"/>
    <property type="match status" value="1"/>
</dbReference>
<dbReference type="InterPro" id="IPR017850">
    <property type="entry name" value="Alkaline_phosphatase_core_sf"/>
</dbReference>
<dbReference type="RefSeq" id="WP_090769754.1">
    <property type="nucleotide sequence ID" value="NZ_FMZH01000006.1"/>
</dbReference>
<accession>A0A1G6VH65</accession>
<dbReference type="EMBL" id="FMZH01000006">
    <property type="protein sequence ID" value="SDD52275.1"/>
    <property type="molecule type" value="Genomic_DNA"/>
</dbReference>
<reference evidence="3" key="1">
    <citation type="submission" date="2016-10" db="EMBL/GenBank/DDBJ databases">
        <authorList>
            <person name="Varghese N."/>
            <person name="Submissions S."/>
        </authorList>
    </citation>
    <scope>NUCLEOTIDE SEQUENCE [LARGE SCALE GENOMIC DNA]</scope>
    <source>
        <strain evidence="3">DSM 18609</strain>
    </source>
</reference>
<keyword evidence="1" id="KW-0732">Signal</keyword>
<dbReference type="Gene3D" id="3.40.720.10">
    <property type="entry name" value="Alkaline Phosphatase, subunit A"/>
    <property type="match status" value="1"/>
</dbReference>
<dbReference type="SUPFAM" id="SSF53649">
    <property type="entry name" value="Alkaline phosphatase-like"/>
    <property type="match status" value="1"/>
</dbReference>
<sequence length="303" mass="33802">MNFLKHTVLAFLLIAIVSGASAQQAQRVVIIGFDGFSAEGFNTIKHPNIDKLFADGVVSVTTRPVMPSVTLPNWTSHLTGSGPEEHGVTNNSWTVAKHELEPIDKDAEGYYPSIFKVLKEQVPNVKTAYYWNWLELVNSMNKKYLDESAFEEKDAYTQNYEKAINFMDANRKDPTLVFLYSVHTDHAGHGFGWMSPEYIAAVEKADVAVGDLIKALKAKDLFKNTHFLLITDHGGINKGHGGTSMREMQVPWAAVGPKIKKLGLTDFYNSNKNTALVVARLFDIKEDKLPKSWTGVVPKVIFK</sequence>
<organism evidence="2 3">
    <name type="scientific">Pedobacter soli</name>
    <dbReference type="NCBI Taxonomy" id="390242"/>
    <lineage>
        <taxon>Bacteria</taxon>
        <taxon>Pseudomonadati</taxon>
        <taxon>Bacteroidota</taxon>
        <taxon>Sphingobacteriia</taxon>
        <taxon>Sphingobacteriales</taxon>
        <taxon>Sphingobacteriaceae</taxon>
        <taxon>Pedobacter</taxon>
    </lineage>
</organism>
<dbReference type="GO" id="GO:0016787">
    <property type="term" value="F:hydrolase activity"/>
    <property type="evidence" value="ECO:0007669"/>
    <property type="project" value="UniProtKB-ARBA"/>
</dbReference>
<evidence type="ECO:0000256" key="1">
    <source>
        <dbReference type="SAM" id="SignalP"/>
    </source>
</evidence>